<evidence type="ECO:0000313" key="2">
    <source>
        <dbReference type="Proteomes" id="UP000003477"/>
    </source>
</evidence>
<dbReference type="EMBL" id="AESD01000681">
    <property type="protein sequence ID" value="EHJ10715.1"/>
    <property type="molecule type" value="Genomic_DNA"/>
</dbReference>
<dbReference type="GeneID" id="88769695"/>
<dbReference type="AlphaFoldDB" id="G5JAS3"/>
<name>G5JAS3_CROWT</name>
<dbReference type="Proteomes" id="UP000003477">
    <property type="component" value="Unassembled WGS sequence"/>
</dbReference>
<evidence type="ECO:0000313" key="1">
    <source>
        <dbReference type="EMBL" id="EHJ10715.1"/>
    </source>
</evidence>
<organism evidence="1 2">
    <name type="scientific">Crocosphaera watsonii WH 0003</name>
    <dbReference type="NCBI Taxonomy" id="423471"/>
    <lineage>
        <taxon>Bacteria</taxon>
        <taxon>Bacillati</taxon>
        <taxon>Cyanobacteriota</taxon>
        <taxon>Cyanophyceae</taxon>
        <taxon>Oscillatoriophycideae</taxon>
        <taxon>Chroococcales</taxon>
        <taxon>Aphanothecaceae</taxon>
        <taxon>Crocosphaera</taxon>
    </lineage>
</organism>
<dbReference type="RefSeq" id="WP_007312408.1">
    <property type="nucleotide sequence ID" value="NZ_AESD01000681.1"/>
</dbReference>
<gene>
    <name evidence="1" type="ORF">CWATWH0003_4534</name>
</gene>
<dbReference type="PATRIC" id="fig|423471.3.peg.4241"/>
<accession>G5JAS3</accession>
<proteinExistence type="predicted"/>
<reference evidence="1 2" key="1">
    <citation type="journal article" date="2011" name="Front. Microbiol.">
        <title>Two Strains of Crocosphaera watsonii with Highly Conserved Genomes are Distinguished by Strain-Specific Features.</title>
        <authorList>
            <person name="Bench S.R."/>
            <person name="Ilikchyan I.N."/>
            <person name="Tripp H.J."/>
            <person name="Zehr J.P."/>
        </authorList>
    </citation>
    <scope>NUCLEOTIDE SEQUENCE [LARGE SCALE GENOMIC DNA]</scope>
    <source>
        <strain evidence="1 2">WH 0003</strain>
    </source>
</reference>
<protein>
    <submittedName>
        <fullName evidence="1">Uncharacterized protein</fullName>
    </submittedName>
</protein>
<sequence length="50" mass="6127">MTIIYLKQFREMQNTKRVMLGFVSQPNLQDQRSHYKIGDRTKLIRNIRLF</sequence>
<comment type="caution">
    <text evidence="1">The sequence shown here is derived from an EMBL/GenBank/DDBJ whole genome shotgun (WGS) entry which is preliminary data.</text>
</comment>